<organism evidence="2 3">
    <name type="scientific">Imtechella halotolerans K1</name>
    <dbReference type="NCBI Taxonomy" id="946077"/>
    <lineage>
        <taxon>Bacteria</taxon>
        <taxon>Pseudomonadati</taxon>
        <taxon>Bacteroidota</taxon>
        <taxon>Flavobacteriia</taxon>
        <taxon>Flavobacteriales</taxon>
        <taxon>Flavobacteriaceae</taxon>
        <taxon>Imtechella</taxon>
    </lineage>
</organism>
<keyword evidence="1" id="KW-0812">Transmembrane</keyword>
<dbReference type="OrthoDB" id="1467832at2"/>
<protein>
    <submittedName>
        <fullName evidence="2">Uncharacterized protein</fullName>
    </submittedName>
</protein>
<dbReference type="RefSeq" id="WP_008238808.1">
    <property type="nucleotide sequence ID" value="NZ_AJJU01000006.1"/>
</dbReference>
<evidence type="ECO:0000313" key="3">
    <source>
        <dbReference type="Proteomes" id="UP000005938"/>
    </source>
</evidence>
<feature type="transmembrane region" description="Helical" evidence="1">
    <location>
        <begin position="14"/>
        <end position="37"/>
    </location>
</feature>
<reference evidence="2 3" key="1">
    <citation type="journal article" date="2012" name="J. Bacteriol.">
        <title>Genome Sequence of the Halotolerant Bacterium Imtechella halotolerans K1T.</title>
        <authorList>
            <person name="Kumar S."/>
            <person name="Vikram S."/>
            <person name="Subramanian S."/>
            <person name="Raghava G.P."/>
            <person name="Pinnaka A.K."/>
        </authorList>
    </citation>
    <scope>NUCLEOTIDE SEQUENCE [LARGE SCALE GENOMIC DNA]</scope>
    <source>
        <strain evidence="2 3">K1</strain>
    </source>
</reference>
<sequence>MVLNKLYLRFKEHYMLYMPMSIIFQSCLGAFAASYILFSMDSIWGILALTLSVSLCMIYNAAILAQLSVRWVFKLLVASVVLNALLLLLYW</sequence>
<dbReference type="STRING" id="946077.W5A_06955"/>
<feature type="transmembrane region" description="Helical" evidence="1">
    <location>
        <begin position="43"/>
        <end position="64"/>
    </location>
</feature>
<dbReference type="PROSITE" id="PS51257">
    <property type="entry name" value="PROKAR_LIPOPROTEIN"/>
    <property type="match status" value="1"/>
</dbReference>
<evidence type="ECO:0000313" key="2">
    <source>
        <dbReference type="EMBL" id="EID75289.1"/>
    </source>
</evidence>
<proteinExistence type="predicted"/>
<keyword evidence="1" id="KW-0472">Membrane</keyword>
<evidence type="ECO:0000256" key="1">
    <source>
        <dbReference type="SAM" id="Phobius"/>
    </source>
</evidence>
<name>I0WFX3_9FLAO</name>
<dbReference type="AlphaFoldDB" id="I0WFX3"/>
<feature type="transmembrane region" description="Helical" evidence="1">
    <location>
        <begin position="71"/>
        <end position="90"/>
    </location>
</feature>
<keyword evidence="3" id="KW-1185">Reference proteome</keyword>
<gene>
    <name evidence="2" type="ORF">W5A_06955</name>
</gene>
<accession>I0WFX3</accession>
<comment type="caution">
    <text evidence="2">The sequence shown here is derived from an EMBL/GenBank/DDBJ whole genome shotgun (WGS) entry which is preliminary data.</text>
</comment>
<keyword evidence="1" id="KW-1133">Transmembrane helix</keyword>
<dbReference type="Proteomes" id="UP000005938">
    <property type="component" value="Unassembled WGS sequence"/>
</dbReference>
<dbReference type="EMBL" id="AJJU01000006">
    <property type="protein sequence ID" value="EID75289.1"/>
    <property type="molecule type" value="Genomic_DNA"/>
</dbReference>